<dbReference type="InterPro" id="IPR043162">
    <property type="entry name" value="DOCK_C_lobe_C"/>
</dbReference>
<dbReference type="WBParaSite" id="EVEC_0000690201-mRNA-1">
    <property type="protein sequence ID" value="EVEC_0000690201-mRNA-1"/>
    <property type="gene ID" value="EVEC_0000690201"/>
</dbReference>
<keyword evidence="1" id="KW-0344">Guanine-nucleotide releasing factor</keyword>
<evidence type="ECO:0000259" key="4">
    <source>
        <dbReference type="PROSITE" id="PS51651"/>
    </source>
</evidence>
<dbReference type="Pfam" id="PF20421">
    <property type="entry name" value="DHR-2_Lobe_C"/>
    <property type="match status" value="1"/>
</dbReference>
<dbReference type="InterPro" id="IPR056372">
    <property type="entry name" value="TPR_DOCK"/>
</dbReference>
<dbReference type="CDD" id="cd11684">
    <property type="entry name" value="DHR2_DOCK"/>
    <property type="match status" value="1"/>
</dbReference>
<comment type="similarity">
    <text evidence="2">Belongs to the DOCK family.</text>
</comment>
<evidence type="ECO:0000313" key="6">
    <source>
        <dbReference type="Proteomes" id="UP000274131"/>
    </source>
</evidence>
<evidence type="ECO:0000256" key="2">
    <source>
        <dbReference type="PROSITE-ProRule" id="PRU00984"/>
    </source>
</evidence>
<dbReference type="Pfam" id="PF23554">
    <property type="entry name" value="TPR_DOCK"/>
    <property type="match status" value="1"/>
</dbReference>
<reference evidence="7" key="1">
    <citation type="submission" date="2017-02" db="UniProtKB">
        <authorList>
            <consortium name="WormBaseParasite"/>
        </authorList>
    </citation>
    <scope>IDENTIFICATION</scope>
</reference>
<dbReference type="GO" id="GO:0007520">
    <property type="term" value="P:myoblast fusion"/>
    <property type="evidence" value="ECO:0007669"/>
    <property type="project" value="TreeGrafter"/>
</dbReference>
<dbReference type="Proteomes" id="UP000274131">
    <property type="component" value="Unassembled WGS sequence"/>
</dbReference>
<accession>A0A0N4V928</accession>
<keyword evidence="6" id="KW-1185">Reference proteome</keyword>
<reference evidence="5 6" key="2">
    <citation type="submission" date="2018-10" db="EMBL/GenBank/DDBJ databases">
        <authorList>
            <consortium name="Pathogen Informatics"/>
        </authorList>
    </citation>
    <scope>NUCLEOTIDE SEQUENCE [LARGE SCALE GENOMIC DNA]</scope>
</reference>
<dbReference type="PANTHER" id="PTHR45653">
    <property type="entry name" value="DEDICATOR OF CYTOKINESIS"/>
    <property type="match status" value="1"/>
</dbReference>
<dbReference type="Pfam" id="PF06920">
    <property type="entry name" value="DHR-2_Lobe_A"/>
    <property type="match status" value="1"/>
</dbReference>
<dbReference type="AlphaFoldDB" id="A0A0N4V928"/>
<dbReference type="STRING" id="51028.A0A0N4V928"/>
<proteinExistence type="inferred from homology"/>
<dbReference type="InterPro" id="IPR027357">
    <property type="entry name" value="DOCKER_dom"/>
</dbReference>
<evidence type="ECO:0000313" key="5">
    <source>
        <dbReference type="EMBL" id="VDD91699.1"/>
    </source>
</evidence>
<feature type="coiled-coil region" evidence="3">
    <location>
        <begin position="839"/>
        <end position="867"/>
    </location>
</feature>
<dbReference type="GO" id="GO:0031267">
    <property type="term" value="F:small GTPase binding"/>
    <property type="evidence" value="ECO:0007669"/>
    <property type="project" value="TreeGrafter"/>
</dbReference>
<dbReference type="GO" id="GO:0005085">
    <property type="term" value="F:guanyl-nucleotide exchange factor activity"/>
    <property type="evidence" value="ECO:0007669"/>
    <property type="project" value="UniProtKB-KW"/>
</dbReference>
<dbReference type="GO" id="GO:0007264">
    <property type="term" value="P:small GTPase-mediated signal transduction"/>
    <property type="evidence" value="ECO:0007669"/>
    <property type="project" value="InterPro"/>
</dbReference>
<sequence>MICELLAAFVDLMENKNVLMTCQNTALKHLPTIIPHLSIPGVFDVEKLTYGLLHKLVNMNLFRILLWKISVKICFSDFLVQLLINPGANISARYRLNFVRDVVNSDIFFNSSSRENLLPKILDNVINELESMDFEKAREAHTERGMVEECSNASADIIFDILERLFPSANLNEEKGTEEELYYIISRSFRTVLQTTVALINEKLPAVSAFFVLRYRNIFGRHYCSAFCALTVALLDKMSAQMYKNYIDSLTTRIDKYDFLMEMVHLFRDFINKSSFPSAWFHMFCLQNKVILKTMRFVMSTMTEHAENFDAELWREYMLTMVAYSTQKGLQIGSSAISLRRSQLLSSQPDLRRKAAADLRSVWFRLSMTNKNIYIPSLIGSFLQVALVDDDIVRETIIPIFFDMMQCEFSTVPLGDFSRFASEMIVQLDCLVDEDRGCQRFKEQLCRIMRERCSSDSQLRDEGCKFVTKLGTLLQHLFEYREVRTSGYSVENGMSRTVELLNYYKEIGQPDLYINYVYKLYDLHMLSNNKVEAAFTLLKHAKTLSWTESELRPALLNAHLNRHYGTERQLKEALYEEAIDLFDSKDMWEEAILIIKELESEYGSGYEYAKLSQLLHRLAGLYDKVNTQPRVSCTYYLVGYFGLGFPNYLNGQQFVYRANECEVLSSFQSRMLSTFPDTTLVTSMDDCSHLAHAEGRHLQIFPVEPVSEISANKNNINRLILWYYKHNRVRRFEYRRGECRKGTKWTNLKDKEITRLWVIRRYVIVRDLLPNILKWSQIECSPLVEAVNTMRKSNDELDGMANIVLLAPVQSADPLGGMIRGIVQPFVQGGIKNYEVFFTEECEAVLNDEEKELVEQLKELIRQQVQILEYALHVYGIRGQEVDRNFYESLLTSFQEHKRVIEEHLGPVPSRLIPSYALNLPSTNIDRRVNNLGTISSQSVSSITGVFKRGGQYTTKTGRATPRKSGGFKADLKNVIENSFTKRISTASDRSIDSMLSVELSQLSQRSPLDFQRMDSLVRTPSSPVVDSSEFKFLRHKKSFQQPCPPPLPPRAS</sequence>
<organism evidence="7">
    <name type="scientific">Enterobius vermicularis</name>
    <name type="common">Human pinworm</name>
    <dbReference type="NCBI Taxonomy" id="51028"/>
    <lineage>
        <taxon>Eukaryota</taxon>
        <taxon>Metazoa</taxon>
        <taxon>Ecdysozoa</taxon>
        <taxon>Nematoda</taxon>
        <taxon>Chromadorea</taxon>
        <taxon>Rhabditida</taxon>
        <taxon>Spirurina</taxon>
        <taxon>Oxyuridomorpha</taxon>
        <taxon>Oxyuroidea</taxon>
        <taxon>Oxyuridae</taxon>
        <taxon>Enterobius</taxon>
    </lineage>
</organism>
<dbReference type="OrthoDB" id="18896at2759"/>
<dbReference type="InterPro" id="IPR043161">
    <property type="entry name" value="DOCK_C_lobe_A"/>
</dbReference>
<evidence type="ECO:0000313" key="7">
    <source>
        <dbReference type="WBParaSite" id="EVEC_0000690201-mRNA-1"/>
    </source>
</evidence>
<protein>
    <submittedName>
        <fullName evidence="7">DOCKER domain-containing protein</fullName>
    </submittedName>
</protein>
<name>A0A0N4V928_ENTVE</name>
<dbReference type="Gene3D" id="1.25.40.410">
    <property type="match status" value="1"/>
</dbReference>
<dbReference type="InterPro" id="IPR046769">
    <property type="entry name" value="DOCKER_Lobe_A"/>
</dbReference>
<dbReference type="PROSITE" id="PS51651">
    <property type="entry name" value="DOCKER"/>
    <property type="match status" value="1"/>
</dbReference>
<dbReference type="GO" id="GO:0005886">
    <property type="term" value="C:plasma membrane"/>
    <property type="evidence" value="ECO:0007669"/>
    <property type="project" value="TreeGrafter"/>
</dbReference>
<evidence type="ECO:0000256" key="1">
    <source>
        <dbReference type="ARBA" id="ARBA00022658"/>
    </source>
</evidence>
<dbReference type="GO" id="GO:0005737">
    <property type="term" value="C:cytoplasm"/>
    <property type="evidence" value="ECO:0007669"/>
    <property type="project" value="TreeGrafter"/>
</dbReference>
<feature type="domain" description="DOCKER" evidence="4">
    <location>
        <begin position="504"/>
        <end position="910"/>
    </location>
</feature>
<dbReference type="InterPro" id="IPR046773">
    <property type="entry name" value="DOCKER_Lobe_C"/>
</dbReference>
<dbReference type="InterPro" id="IPR026791">
    <property type="entry name" value="DOCK"/>
</dbReference>
<evidence type="ECO:0000256" key="3">
    <source>
        <dbReference type="SAM" id="Coils"/>
    </source>
</evidence>
<keyword evidence="3" id="KW-0175">Coiled coil</keyword>
<dbReference type="Gene3D" id="1.20.58.740">
    <property type="match status" value="1"/>
</dbReference>
<gene>
    <name evidence="5" type="ORF">EVEC_LOCUS6450</name>
</gene>
<dbReference type="EMBL" id="UXUI01008514">
    <property type="protein sequence ID" value="VDD91699.1"/>
    <property type="molecule type" value="Genomic_DNA"/>
</dbReference>
<dbReference type="GO" id="GO:0016477">
    <property type="term" value="P:cell migration"/>
    <property type="evidence" value="ECO:0007669"/>
    <property type="project" value="TreeGrafter"/>
</dbReference>
<dbReference type="PANTHER" id="PTHR45653:SF10">
    <property type="entry name" value="MYOBLAST CITY, ISOFORM B"/>
    <property type="match status" value="1"/>
</dbReference>